<evidence type="ECO:0000256" key="2">
    <source>
        <dbReference type="SAM" id="SignalP"/>
    </source>
</evidence>
<dbReference type="EMBL" id="JADWYS010000001">
    <property type="protein sequence ID" value="MBG9388454.1"/>
    <property type="molecule type" value="Genomic_DNA"/>
</dbReference>
<feature type="compositionally biased region" description="Basic and acidic residues" evidence="1">
    <location>
        <begin position="25"/>
        <end position="48"/>
    </location>
</feature>
<reference evidence="3" key="1">
    <citation type="submission" date="2020-11" db="EMBL/GenBank/DDBJ databases">
        <title>Bacterial whole genome sequence for Caenimonas sp. DR4.4.</title>
        <authorList>
            <person name="Le V."/>
            <person name="Ko S.-R."/>
            <person name="Ahn C.-Y."/>
            <person name="Oh H.-M."/>
        </authorList>
    </citation>
    <scope>NUCLEOTIDE SEQUENCE</scope>
    <source>
        <strain evidence="3">DR4.4</strain>
    </source>
</reference>
<keyword evidence="2" id="KW-0732">Signal</keyword>
<feature type="compositionally biased region" description="Basic residues" evidence="1">
    <location>
        <begin position="49"/>
        <end position="59"/>
    </location>
</feature>
<dbReference type="Proteomes" id="UP000651050">
    <property type="component" value="Unassembled WGS sequence"/>
</dbReference>
<feature type="chain" id="PRO_5037712849" evidence="2">
    <location>
        <begin position="21"/>
        <end position="91"/>
    </location>
</feature>
<comment type="caution">
    <text evidence="3">The sequence shown here is derived from an EMBL/GenBank/DDBJ whole genome shotgun (WGS) entry which is preliminary data.</text>
</comment>
<keyword evidence="4" id="KW-1185">Reference proteome</keyword>
<evidence type="ECO:0000313" key="4">
    <source>
        <dbReference type="Proteomes" id="UP000651050"/>
    </source>
</evidence>
<name>A0A931H4J3_9BURK</name>
<protein>
    <submittedName>
        <fullName evidence="3">Uncharacterized protein</fullName>
    </submittedName>
</protein>
<dbReference type="RefSeq" id="WP_196986315.1">
    <property type="nucleotide sequence ID" value="NZ_JADWYS010000001.1"/>
</dbReference>
<gene>
    <name evidence="3" type="ORF">I5803_10510</name>
</gene>
<dbReference type="AlphaFoldDB" id="A0A931H4J3"/>
<feature type="signal peptide" evidence="2">
    <location>
        <begin position="1"/>
        <end position="20"/>
    </location>
</feature>
<sequence length="91" mass="9501">MKQIIAAIAMTLALWPLAHAQETAGDKAQKAKTEAVQAKREAGSEVRKAGRKVKATGRKARQAVITRCADGRHTVKGAAGCKGHGGVSDPK</sequence>
<evidence type="ECO:0000313" key="3">
    <source>
        <dbReference type="EMBL" id="MBG9388454.1"/>
    </source>
</evidence>
<accession>A0A931H4J3</accession>
<feature type="region of interest" description="Disordered" evidence="1">
    <location>
        <begin position="25"/>
        <end position="59"/>
    </location>
</feature>
<organism evidence="3 4">
    <name type="scientific">Caenimonas aquaedulcis</name>
    <dbReference type="NCBI Taxonomy" id="2793270"/>
    <lineage>
        <taxon>Bacteria</taxon>
        <taxon>Pseudomonadati</taxon>
        <taxon>Pseudomonadota</taxon>
        <taxon>Betaproteobacteria</taxon>
        <taxon>Burkholderiales</taxon>
        <taxon>Comamonadaceae</taxon>
        <taxon>Caenimonas</taxon>
    </lineage>
</organism>
<proteinExistence type="predicted"/>
<evidence type="ECO:0000256" key="1">
    <source>
        <dbReference type="SAM" id="MobiDB-lite"/>
    </source>
</evidence>